<keyword evidence="1" id="KW-0812">Transmembrane</keyword>
<proteinExistence type="predicted"/>
<sequence>MHKNTDFHIEQTRLNDTYRKLNSGNDFSSYINEQENQSPTYWSFLKFRIGFSILFLFFLIACFKTAPAKEFKKVQSAFSHINQTDSYSEHILNQFDLNFSSCIDNLQSSRRLIIN</sequence>
<gene>
    <name evidence="2" type="ORF">ERS852520_03520</name>
</gene>
<accession>A0A174UY26</accession>
<reference evidence="2 3" key="1">
    <citation type="submission" date="2015-09" db="EMBL/GenBank/DDBJ databases">
        <authorList>
            <consortium name="Pathogen Informatics"/>
        </authorList>
    </citation>
    <scope>NUCLEOTIDE SEQUENCE [LARGE SCALE GENOMIC DNA]</scope>
    <source>
        <strain evidence="2 3">2789STDY5834908</strain>
    </source>
</reference>
<dbReference type="RefSeq" id="WP_055162648.1">
    <property type="nucleotide sequence ID" value="NZ_CZAU01000063.1"/>
</dbReference>
<dbReference type="EMBL" id="CZAU01000063">
    <property type="protein sequence ID" value="CUQ24818.1"/>
    <property type="molecule type" value="Genomic_DNA"/>
</dbReference>
<organism evidence="2 3">
    <name type="scientific">Anaerostipes hadrus</name>
    <dbReference type="NCBI Taxonomy" id="649756"/>
    <lineage>
        <taxon>Bacteria</taxon>
        <taxon>Bacillati</taxon>
        <taxon>Bacillota</taxon>
        <taxon>Clostridia</taxon>
        <taxon>Lachnospirales</taxon>
        <taxon>Lachnospiraceae</taxon>
        <taxon>Anaerostipes</taxon>
    </lineage>
</organism>
<evidence type="ECO:0000256" key="1">
    <source>
        <dbReference type="SAM" id="Phobius"/>
    </source>
</evidence>
<protein>
    <submittedName>
        <fullName evidence="2">Uncharacterized protein</fullName>
    </submittedName>
</protein>
<name>A0A174UY26_ANAHA</name>
<feature type="transmembrane region" description="Helical" evidence="1">
    <location>
        <begin position="45"/>
        <end position="63"/>
    </location>
</feature>
<evidence type="ECO:0000313" key="3">
    <source>
        <dbReference type="Proteomes" id="UP000095564"/>
    </source>
</evidence>
<dbReference type="OrthoDB" id="2061456at2"/>
<keyword evidence="1" id="KW-1133">Transmembrane helix</keyword>
<dbReference type="Proteomes" id="UP000095564">
    <property type="component" value="Unassembled WGS sequence"/>
</dbReference>
<dbReference type="AlphaFoldDB" id="A0A174UY26"/>
<keyword evidence="1" id="KW-0472">Membrane</keyword>
<evidence type="ECO:0000313" key="2">
    <source>
        <dbReference type="EMBL" id="CUQ24818.1"/>
    </source>
</evidence>